<feature type="region of interest" description="Disordered" evidence="1">
    <location>
        <begin position="152"/>
        <end position="193"/>
    </location>
</feature>
<dbReference type="AlphaFoldDB" id="A0AAE1KG69"/>
<feature type="compositionally biased region" description="Gly residues" evidence="1">
    <location>
        <begin position="14"/>
        <end position="25"/>
    </location>
</feature>
<protein>
    <submittedName>
        <fullName evidence="2">Uncharacterized protein</fullName>
    </submittedName>
</protein>
<feature type="compositionally biased region" description="Low complexity" evidence="1">
    <location>
        <begin position="73"/>
        <end position="89"/>
    </location>
</feature>
<reference evidence="2" key="1">
    <citation type="submission" date="2023-10" db="EMBL/GenBank/DDBJ databases">
        <title>Genome assemblies of two species of porcelain crab, Petrolisthes cinctipes and Petrolisthes manimaculis (Anomura: Porcellanidae).</title>
        <authorList>
            <person name="Angst P."/>
        </authorList>
    </citation>
    <scope>NUCLEOTIDE SEQUENCE</scope>
    <source>
        <strain evidence="2">PB745_01</strain>
        <tissue evidence="2">Gill</tissue>
    </source>
</reference>
<feature type="region of interest" description="Disordered" evidence="1">
    <location>
        <begin position="61"/>
        <end position="127"/>
    </location>
</feature>
<feature type="compositionally biased region" description="Basic residues" evidence="1">
    <location>
        <begin position="110"/>
        <end position="123"/>
    </location>
</feature>
<feature type="region of interest" description="Disordered" evidence="1">
    <location>
        <begin position="1"/>
        <end position="34"/>
    </location>
</feature>
<dbReference type="EMBL" id="JAWQEG010002418">
    <property type="protein sequence ID" value="KAK3872092.1"/>
    <property type="molecule type" value="Genomic_DNA"/>
</dbReference>
<evidence type="ECO:0000313" key="2">
    <source>
        <dbReference type="EMBL" id="KAK3872092.1"/>
    </source>
</evidence>
<accession>A0AAE1KG69</accession>
<feature type="compositionally biased region" description="Low complexity" evidence="1">
    <location>
        <begin position="158"/>
        <end position="174"/>
    </location>
</feature>
<dbReference type="Proteomes" id="UP001286313">
    <property type="component" value="Unassembled WGS sequence"/>
</dbReference>
<keyword evidence="3" id="KW-1185">Reference proteome</keyword>
<evidence type="ECO:0000313" key="3">
    <source>
        <dbReference type="Proteomes" id="UP001286313"/>
    </source>
</evidence>
<proteinExistence type="predicted"/>
<gene>
    <name evidence="2" type="ORF">Pcinc_022813</name>
</gene>
<sequence>MIVLFPQETLGRTGCTGGGTPGSTGGHSRRDGGSRLSLQQLRERSPFLDVPLINALFTDTSLTTHPSQPSPPDTNITTTSTQPDTTGQTSYGSQGLDSPQAAALVQSSHTKTRRRQKGSKTSRRYSLSGVYTTNQVPLTHIRAKCSSKTFSGIHHHPNTTTTTTTHHPDLNTNTQATHLDDPTHLKVTSNTGS</sequence>
<evidence type="ECO:0000256" key="1">
    <source>
        <dbReference type="SAM" id="MobiDB-lite"/>
    </source>
</evidence>
<organism evidence="2 3">
    <name type="scientific">Petrolisthes cinctipes</name>
    <name type="common">Flat porcelain crab</name>
    <dbReference type="NCBI Taxonomy" id="88211"/>
    <lineage>
        <taxon>Eukaryota</taxon>
        <taxon>Metazoa</taxon>
        <taxon>Ecdysozoa</taxon>
        <taxon>Arthropoda</taxon>
        <taxon>Crustacea</taxon>
        <taxon>Multicrustacea</taxon>
        <taxon>Malacostraca</taxon>
        <taxon>Eumalacostraca</taxon>
        <taxon>Eucarida</taxon>
        <taxon>Decapoda</taxon>
        <taxon>Pleocyemata</taxon>
        <taxon>Anomura</taxon>
        <taxon>Galatheoidea</taxon>
        <taxon>Porcellanidae</taxon>
        <taxon>Petrolisthes</taxon>
    </lineage>
</organism>
<name>A0AAE1KG69_PETCI</name>
<comment type="caution">
    <text evidence="2">The sequence shown here is derived from an EMBL/GenBank/DDBJ whole genome shotgun (WGS) entry which is preliminary data.</text>
</comment>